<gene>
    <name evidence="1" type="ORF">LCGC14_1829970</name>
</gene>
<dbReference type="AlphaFoldDB" id="A0A0F9GGD4"/>
<accession>A0A0F9GGD4</accession>
<protein>
    <submittedName>
        <fullName evidence="1">Uncharacterized protein</fullName>
    </submittedName>
</protein>
<feature type="non-terminal residue" evidence="1">
    <location>
        <position position="186"/>
    </location>
</feature>
<comment type="caution">
    <text evidence="1">The sequence shown here is derived from an EMBL/GenBank/DDBJ whole genome shotgun (WGS) entry which is preliminary data.</text>
</comment>
<organism evidence="1">
    <name type="scientific">marine sediment metagenome</name>
    <dbReference type="NCBI Taxonomy" id="412755"/>
    <lineage>
        <taxon>unclassified sequences</taxon>
        <taxon>metagenomes</taxon>
        <taxon>ecological metagenomes</taxon>
    </lineage>
</organism>
<proteinExistence type="predicted"/>
<dbReference type="EMBL" id="LAZR01018058">
    <property type="protein sequence ID" value="KKL97879.1"/>
    <property type="molecule type" value="Genomic_DNA"/>
</dbReference>
<reference evidence="1" key="1">
    <citation type="journal article" date="2015" name="Nature">
        <title>Complex archaea that bridge the gap between prokaryotes and eukaryotes.</title>
        <authorList>
            <person name="Spang A."/>
            <person name="Saw J.H."/>
            <person name="Jorgensen S.L."/>
            <person name="Zaremba-Niedzwiedzka K."/>
            <person name="Martijn J."/>
            <person name="Lind A.E."/>
            <person name="van Eijk R."/>
            <person name="Schleper C."/>
            <person name="Guy L."/>
            <person name="Ettema T.J."/>
        </authorList>
    </citation>
    <scope>NUCLEOTIDE SEQUENCE</scope>
</reference>
<evidence type="ECO:0000313" key="1">
    <source>
        <dbReference type="EMBL" id="KKL97879.1"/>
    </source>
</evidence>
<name>A0A0F9GGD4_9ZZZZ</name>
<sequence>MEGCFVAGADPELMLVSPAGELTSAIPLISGTKKEPLAVAGGAVQRDNVMAEFNVTPSNTLEEFTGNMRLVLGELARLVAPNRLTVRASGHYPTAELDHDEARVFGCDPDFNSWTMRMNLFDNTKAMDSLRSAGGHWHVGYKDETKEMLTDDYGKAEVIKMLDIFQGVPSILLDPDETAPLRRSLY</sequence>